<evidence type="ECO:0000256" key="3">
    <source>
        <dbReference type="ARBA" id="ARBA00022763"/>
    </source>
</evidence>
<keyword evidence="9" id="KW-0540">Nuclease</keyword>
<dbReference type="CDD" id="cd22325">
    <property type="entry name" value="ERCC1_C-like"/>
    <property type="match status" value="1"/>
</dbReference>
<keyword evidence="3" id="KW-0227">DNA damage</keyword>
<feature type="compositionally biased region" description="Low complexity" evidence="7">
    <location>
        <begin position="173"/>
        <end position="209"/>
    </location>
</feature>
<evidence type="ECO:0000256" key="5">
    <source>
        <dbReference type="ARBA" id="ARBA00023204"/>
    </source>
</evidence>
<keyword evidence="10" id="KW-1185">Reference proteome</keyword>
<evidence type="ECO:0000256" key="7">
    <source>
        <dbReference type="SAM" id="MobiDB-lite"/>
    </source>
</evidence>
<protein>
    <submittedName>
        <fullName evidence="9">SsDNA endonuclease and repair protein rad10</fullName>
    </submittedName>
</protein>
<keyword evidence="5" id="KW-0234">DNA repair</keyword>
<keyword evidence="6" id="KW-0539">Nucleus</keyword>
<sequence>MSNNKDKDTPSKGTTHFKLPSRAELEERRKQLEANKPAIHFKSKGIVAAIIDNNNKGLDADATNSAPSHSSASSSSTSASLTFTATTKNSNQVPGSSSLSTTPAIVSSRQHYQQQQQQQQSHVTTSKAAVTAEDDDFGFGDDLGDVNFNDDLFDDIDRHPTNTNLASTATPRTTLSSTPTQSVPSTSASSNTSTTQTSATNSTATATTSGGKTLISPPAFQPKSKASLVVKTSQRGNPLLQFIRNVPYEYGEVVPDFVVGTTSCVLFLSIRYHRLHPEYIFSRIASLANQFVLRILLVLVDVETHQHAIRELTRVAMVNDLTLVCAWSNEEAARYIETYKAYENKAPDAIKERVENDYLSKLTDGLTQIPSINKTDIVTLSSTFGSLKNIMDASADELGLLPGFGERKVRRLLEAFDQPFAIDPKKRRHKRL</sequence>
<keyword evidence="4" id="KW-0238">DNA-binding</keyword>
<comment type="caution">
    <text evidence="9">The sequence shown here is derived from an EMBL/GenBank/DDBJ whole genome shotgun (WGS) entry which is preliminary data.</text>
</comment>
<feature type="domain" description="ERCC1-like central" evidence="8">
    <location>
        <begin position="228"/>
        <end position="340"/>
    </location>
</feature>
<dbReference type="Pfam" id="PF14520">
    <property type="entry name" value="HHH_5"/>
    <property type="match status" value="1"/>
</dbReference>
<dbReference type="SUPFAM" id="SSF47781">
    <property type="entry name" value="RuvA domain 2-like"/>
    <property type="match status" value="1"/>
</dbReference>
<name>A0ABQ7K588_9FUNG</name>
<accession>A0ABQ7K588</accession>
<feature type="compositionally biased region" description="Polar residues" evidence="7">
    <location>
        <begin position="161"/>
        <end position="172"/>
    </location>
</feature>
<dbReference type="InterPro" id="IPR047260">
    <property type="entry name" value="ERCC1-like_central_dom"/>
</dbReference>
<dbReference type="SUPFAM" id="SSF52980">
    <property type="entry name" value="Restriction endonuclease-like"/>
    <property type="match status" value="1"/>
</dbReference>
<gene>
    <name evidence="9" type="primary">RAD10</name>
    <name evidence="9" type="ORF">BGZ96_005267</name>
</gene>
<dbReference type="InterPro" id="IPR004579">
    <property type="entry name" value="ERCC1/RAD10/SWI10"/>
</dbReference>
<feature type="compositionally biased region" description="Basic and acidic residues" evidence="7">
    <location>
        <begin position="1"/>
        <end position="10"/>
    </location>
</feature>
<comment type="subcellular location">
    <subcellularLocation>
        <location evidence="1">Nucleus</location>
    </subcellularLocation>
</comment>
<dbReference type="Proteomes" id="UP001194696">
    <property type="component" value="Unassembled WGS sequence"/>
</dbReference>
<comment type="similarity">
    <text evidence="2">Belongs to the ERCC1/RAD10/SWI10 family.</text>
</comment>
<dbReference type="Gene3D" id="3.40.50.10130">
    <property type="match status" value="1"/>
</dbReference>
<feature type="region of interest" description="Disordered" evidence="7">
    <location>
        <begin position="1"/>
        <end position="36"/>
    </location>
</feature>
<dbReference type="Pfam" id="PF03834">
    <property type="entry name" value="Rad10"/>
    <property type="match status" value="1"/>
</dbReference>
<evidence type="ECO:0000313" key="10">
    <source>
        <dbReference type="Proteomes" id="UP001194696"/>
    </source>
</evidence>
<feature type="compositionally biased region" description="Basic and acidic residues" evidence="7">
    <location>
        <begin position="21"/>
        <end position="33"/>
    </location>
</feature>
<evidence type="ECO:0000256" key="2">
    <source>
        <dbReference type="ARBA" id="ARBA00008283"/>
    </source>
</evidence>
<reference evidence="9 10" key="1">
    <citation type="journal article" date="2020" name="Fungal Divers.">
        <title>Resolving the Mortierellaceae phylogeny through synthesis of multi-gene phylogenetics and phylogenomics.</title>
        <authorList>
            <person name="Vandepol N."/>
            <person name="Liber J."/>
            <person name="Desiro A."/>
            <person name="Na H."/>
            <person name="Kennedy M."/>
            <person name="Barry K."/>
            <person name="Grigoriev I.V."/>
            <person name="Miller A.N."/>
            <person name="O'Donnell K."/>
            <person name="Stajich J.E."/>
            <person name="Bonito G."/>
        </authorList>
    </citation>
    <scope>NUCLEOTIDE SEQUENCE [LARGE SCALE GENOMIC DNA]</scope>
    <source>
        <strain evidence="9 10">AD045</strain>
    </source>
</reference>
<evidence type="ECO:0000256" key="6">
    <source>
        <dbReference type="ARBA" id="ARBA00023242"/>
    </source>
</evidence>
<dbReference type="GO" id="GO:0004519">
    <property type="term" value="F:endonuclease activity"/>
    <property type="evidence" value="ECO:0007669"/>
    <property type="project" value="UniProtKB-KW"/>
</dbReference>
<evidence type="ECO:0000256" key="4">
    <source>
        <dbReference type="ARBA" id="ARBA00023125"/>
    </source>
</evidence>
<dbReference type="PANTHER" id="PTHR12749">
    <property type="entry name" value="EXCISION REPAIR CROSS-COMPLEMENTING 1 ERCC1"/>
    <property type="match status" value="1"/>
</dbReference>
<keyword evidence="9" id="KW-0255">Endonuclease</keyword>
<keyword evidence="9" id="KW-0378">Hydrolase</keyword>
<dbReference type="EMBL" id="JAAAIM010000246">
    <property type="protein sequence ID" value="KAG0291372.1"/>
    <property type="molecule type" value="Genomic_DNA"/>
</dbReference>
<evidence type="ECO:0000256" key="1">
    <source>
        <dbReference type="ARBA" id="ARBA00004123"/>
    </source>
</evidence>
<feature type="region of interest" description="Disordered" evidence="7">
    <location>
        <begin position="159"/>
        <end position="219"/>
    </location>
</feature>
<dbReference type="Gene3D" id="1.10.150.20">
    <property type="entry name" value="5' to 3' exonuclease, C-terminal subdomain"/>
    <property type="match status" value="1"/>
</dbReference>
<feature type="region of interest" description="Disordered" evidence="7">
    <location>
        <begin position="86"/>
        <end position="128"/>
    </location>
</feature>
<organism evidence="9 10">
    <name type="scientific">Linnemannia gamsii</name>
    <dbReference type="NCBI Taxonomy" id="64522"/>
    <lineage>
        <taxon>Eukaryota</taxon>
        <taxon>Fungi</taxon>
        <taxon>Fungi incertae sedis</taxon>
        <taxon>Mucoromycota</taxon>
        <taxon>Mortierellomycotina</taxon>
        <taxon>Mortierellomycetes</taxon>
        <taxon>Mortierellales</taxon>
        <taxon>Mortierellaceae</taxon>
        <taxon>Linnemannia</taxon>
    </lineage>
</organism>
<dbReference type="NCBIfam" id="TIGR00597">
    <property type="entry name" value="rad10"/>
    <property type="match status" value="1"/>
</dbReference>
<dbReference type="InterPro" id="IPR011335">
    <property type="entry name" value="Restrct_endonuc-II-like"/>
</dbReference>
<evidence type="ECO:0000313" key="9">
    <source>
        <dbReference type="EMBL" id="KAG0291372.1"/>
    </source>
</evidence>
<dbReference type="PANTHER" id="PTHR12749:SF0">
    <property type="entry name" value="DNA EXCISION REPAIR PROTEIN ERCC-1"/>
    <property type="match status" value="1"/>
</dbReference>
<feature type="compositionally biased region" description="Polar residues" evidence="7">
    <location>
        <begin position="88"/>
        <end position="112"/>
    </location>
</feature>
<dbReference type="InterPro" id="IPR010994">
    <property type="entry name" value="RuvA_2-like"/>
</dbReference>
<proteinExistence type="inferred from homology"/>
<evidence type="ECO:0000259" key="8">
    <source>
        <dbReference type="Pfam" id="PF03834"/>
    </source>
</evidence>